<dbReference type="AlphaFoldDB" id="A0A8C8XE20"/>
<dbReference type="OMA" id="LLICLDW"/>
<protein>
    <submittedName>
        <fullName evidence="3">Uncharacterized protein</fullName>
    </submittedName>
</protein>
<evidence type="ECO:0000256" key="1">
    <source>
        <dbReference type="SAM" id="MobiDB-lite"/>
    </source>
</evidence>
<feature type="compositionally biased region" description="Low complexity" evidence="1">
    <location>
        <begin position="27"/>
        <end position="43"/>
    </location>
</feature>
<feature type="compositionally biased region" description="Polar residues" evidence="1">
    <location>
        <begin position="95"/>
        <end position="104"/>
    </location>
</feature>
<dbReference type="GeneTree" id="ENSGT00940000163203"/>
<keyword evidence="2" id="KW-0472">Membrane</keyword>
<feature type="region of interest" description="Disordered" evidence="1">
    <location>
        <begin position="1"/>
        <end position="108"/>
    </location>
</feature>
<keyword evidence="4" id="KW-1185">Reference proteome</keyword>
<evidence type="ECO:0000256" key="2">
    <source>
        <dbReference type="SAM" id="Phobius"/>
    </source>
</evidence>
<evidence type="ECO:0000313" key="4">
    <source>
        <dbReference type="Proteomes" id="UP000694399"/>
    </source>
</evidence>
<organism evidence="3 4">
    <name type="scientific">Panthera leo</name>
    <name type="common">Lion</name>
    <dbReference type="NCBI Taxonomy" id="9689"/>
    <lineage>
        <taxon>Eukaryota</taxon>
        <taxon>Metazoa</taxon>
        <taxon>Chordata</taxon>
        <taxon>Craniata</taxon>
        <taxon>Vertebrata</taxon>
        <taxon>Euteleostomi</taxon>
        <taxon>Mammalia</taxon>
        <taxon>Eutheria</taxon>
        <taxon>Laurasiatheria</taxon>
        <taxon>Carnivora</taxon>
        <taxon>Feliformia</taxon>
        <taxon>Felidae</taxon>
        <taxon>Pantherinae</taxon>
        <taxon>Panthera</taxon>
    </lineage>
</organism>
<reference evidence="3" key="3">
    <citation type="submission" date="2025-09" db="UniProtKB">
        <authorList>
            <consortium name="Ensembl"/>
        </authorList>
    </citation>
    <scope>IDENTIFICATION</scope>
</reference>
<dbReference type="Proteomes" id="UP000694399">
    <property type="component" value="Chromosome E3"/>
</dbReference>
<feature type="compositionally biased region" description="Polar residues" evidence="1">
    <location>
        <begin position="67"/>
        <end position="76"/>
    </location>
</feature>
<feature type="compositionally biased region" description="Polar residues" evidence="1">
    <location>
        <begin position="1"/>
        <end position="26"/>
    </location>
</feature>
<proteinExistence type="predicted"/>
<feature type="compositionally biased region" description="Low complexity" evidence="1">
    <location>
        <begin position="79"/>
        <end position="89"/>
    </location>
</feature>
<name>A0A8C8XE20_PANLE</name>
<accession>A0A8C8XE20</accession>
<feature type="compositionally biased region" description="Low complexity" evidence="1">
    <location>
        <begin position="50"/>
        <end position="66"/>
    </location>
</feature>
<sequence>MQAQSGRASLTKPVSGTTMNAPNTRASSGNLQQQQLTGLPGQSAAAVQASRSGQGSRSRQSSRSGQPTRPANTAPSTPQPAVARAQPAVSKTPPGKQQQVTQSAGEKAAIQKREEQAKVLFKFRDSFKQFFFFPCELKQILFLSLQGLIGALVCFITAKAHELYIAITVLEMYIRHLLICLDWSLLDLINSFITTVFLLIVAILAMQEMERRHLFYVGGVS</sequence>
<reference evidence="3" key="2">
    <citation type="submission" date="2025-08" db="UniProtKB">
        <authorList>
            <consortium name="Ensembl"/>
        </authorList>
    </citation>
    <scope>IDENTIFICATION</scope>
</reference>
<evidence type="ECO:0000313" key="3">
    <source>
        <dbReference type="Ensembl" id="ENSPLOP00000015782.1"/>
    </source>
</evidence>
<keyword evidence="2" id="KW-1133">Transmembrane helix</keyword>
<keyword evidence="2" id="KW-0812">Transmembrane</keyword>
<feature type="transmembrane region" description="Helical" evidence="2">
    <location>
        <begin position="188"/>
        <end position="206"/>
    </location>
</feature>
<dbReference type="Ensembl" id="ENSPLOT00000017475.1">
    <property type="protein sequence ID" value="ENSPLOP00000015782.1"/>
    <property type="gene ID" value="ENSPLOG00000011501.1"/>
</dbReference>
<reference evidence="3" key="1">
    <citation type="journal article" date="2019" name="bioRxiv">
        <title>Long live the king: chromosome-level assembly of the lion (Panthera leo) using linked-read, Hi-C, and long read data.</title>
        <authorList>
            <person name="Armstrong E.E."/>
            <person name="Taylor R.W."/>
            <person name="Miller D.E."/>
            <person name="Kaelin C."/>
            <person name="Barsh G."/>
            <person name="Hadly E.A."/>
            <person name="Petrov D."/>
        </authorList>
    </citation>
    <scope>NUCLEOTIDE SEQUENCE [LARGE SCALE GENOMIC DNA]</scope>
</reference>